<dbReference type="PANTHER" id="PTHR30471">
    <property type="entry name" value="DNA REPAIR PROTEIN RADC"/>
    <property type="match status" value="1"/>
</dbReference>
<comment type="similarity">
    <text evidence="1">Belongs to the UPF0758 family.</text>
</comment>
<feature type="domain" description="MPN" evidence="7">
    <location>
        <begin position="37"/>
        <end position="160"/>
    </location>
</feature>
<dbReference type="CDD" id="cd08071">
    <property type="entry name" value="MPN_DUF2466"/>
    <property type="match status" value="1"/>
</dbReference>
<dbReference type="InterPro" id="IPR025657">
    <property type="entry name" value="RadC_JAB"/>
</dbReference>
<evidence type="ECO:0000256" key="2">
    <source>
        <dbReference type="ARBA" id="ARBA00022670"/>
    </source>
</evidence>
<evidence type="ECO:0000256" key="3">
    <source>
        <dbReference type="ARBA" id="ARBA00022723"/>
    </source>
</evidence>
<dbReference type="PANTHER" id="PTHR30471:SF3">
    <property type="entry name" value="UPF0758 PROTEIN YEES-RELATED"/>
    <property type="match status" value="1"/>
</dbReference>
<organism evidence="8 9">
    <name type="scientific">Caloranaerobacter azorensis</name>
    <dbReference type="NCBI Taxonomy" id="116090"/>
    <lineage>
        <taxon>Bacteria</taxon>
        <taxon>Bacillati</taxon>
        <taxon>Bacillota</taxon>
        <taxon>Tissierellia</taxon>
        <taxon>Tissierellales</taxon>
        <taxon>Thermohalobacteraceae</taxon>
        <taxon>Caloranaerobacter</taxon>
    </lineage>
</organism>
<accession>A0A6P1YI86</accession>
<dbReference type="EMBL" id="CP048617">
    <property type="protein sequence ID" value="QIB27935.1"/>
    <property type="molecule type" value="Genomic_DNA"/>
</dbReference>
<dbReference type="InterPro" id="IPR037518">
    <property type="entry name" value="MPN"/>
</dbReference>
<dbReference type="GO" id="GO:0006508">
    <property type="term" value="P:proteolysis"/>
    <property type="evidence" value="ECO:0007669"/>
    <property type="project" value="UniProtKB-KW"/>
</dbReference>
<protein>
    <submittedName>
        <fullName evidence="8">JAB domain-containing protein</fullName>
    </submittedName>
</protein>
<dbReference type="PROSITE" id="PS01302">
    <property type="entry name" value="UPF0758"/>
    <property type="match status" value="1"/>
</dbReference>
<evidence type="ECO:0000313" key="9">
    <source>
        <dbReference type="Proteomes" id="UP000464452"/>
    </source>
</evidence>
<dbReference type="PROSITE" id="PS50249">
    <property type="entry name" value="MPN"/>
    <property type="match status" value="1"/>
</dbReference>
<dbReference type="Gene3D" id="3.40.140.10">
    <property type="entry name" value="Cytidine Deaminase, domain 2"/>
    <property type="match status" value="1"/>
</dbReference>
<dbReference type="InterPro" id="IPR001405">
    <property type="entry name" value="UPF0758"/>
</dbReference>
<dbReference type="AlphaFoldDB" id="A0A6P1YI86"/>
<dbReference type="RefSeq" id="WP_163235807.1">
    <property type="nucleotide sequence ID" value="NZ_CP048617.1"/>
</dbReference>
<evidence type="ECO:0000259" key="7">
    <source>
        <dbReference type="PROSITE" id="PS50249"/>
    </source>
</evidence>
<evidence type="ECO:0000256" key="1">
    <source>
        <dbReference type="ARBA" id="ARBA00010243"/>
    </source>
</evidence>
<reference evidence="8 9" key="1">
    <citation type="submission" date="2020-02" db="EMBL/GenBank/DDBJ databases">
        <title>Thermophilic hydrogen producing bacteria, Caloranaerobacter azorensis.</title>
        <authorList>
            <person name="Baek K."/>
        </authorList>
    </citation>
    <scope>NUCLEOTIDE SEQUENCE [LARGE SCALE GENOMIC DNA]</scope>
    <source>
        <strain evidence="8 9">T3-1</strain>
    </source>
</reference>
<keyword evidence="4" id="KW-0378">Hydrolase</keyword>
<keyword evidence="3" id="KW-0479">Metal-binding</keyword>
<keyword evidence="6" id="KW-0482">Metalloprotease</keyword>
<dbReference type="Proteomes" id="UP000464452">
    <property type="component" value="Chromosome"/>
</dbReference>
<dbReference type="KEGG" id="cazo:G3A45_12040"/>
<proteinExistence type="inferred from homology"/>
<gene>
    <name evidence="8" type="ORF">G3A45_12040</name>
</gene>
<keyword evidence="2" id="KW-0645">Protease</keyword>
<dbReference type="GO" id="GO:0046872">
    <property type="term" value="F:metal ion binding"/>
    <property type="evidence" value="ECO:0007669"/>
    <property type="project" value="UniProtKB-KW"/>
</dbReference>
<dbReference type="GO" id="GO:0008237">
    <property type="term" value="F:metallopeptidase activity"/>
    <property type="evidence" value="ECO:0007669"/>
    <property type="project" value="UniProtKB-KW"/>
</dbReference>
<dbReference type="Pfam" id="PF04002">
    <property type="entry name" value="RadC"/>
    <property type="match status" value="1"/>
</dbReference>
<sequence>MSRNQRKRVDIVTIRISKLELVKESSFFYKSGEERRKIISPRNAFDLVENMFKGLDREMVVAAYLNTKQEPLAISKISIGSLNSSIVHPREILKAAILSNAASFILYHNHPSGDYRTPSKEDISITKRIKEAGELIGIQLLDHLIVYEDKFMSMKEHNYLF</sequence>
<evidence type="ECO:0000256" key="6">
    <source>
        <dbReference type="ARBA" id="ARBA00023049"/>
    </source>
</evidence>
<evidence type="ECO:0000313" key="8">
    <source>
        <dbReference type="EMBL" id="QIB27935.1"/>
    </source>
</evidence>
<evidence type="ECO:0000256" key="5">
    <source>
        <dbReference type="ARBA" id="ARBA00022833"/>
    </source>
</evidence>
<name>A0A6P1YI86_9FIRM</name>
<evidence type="ECO:0000256" key="4">
    <source>
        <dbReference type="ARBA" id="ARBA00022801"/>
    </source>
</evidence>
<dbReference type="InterPro" id="IPR020891">
    <property type="entry name" value="UPF0758_CS"/>
</dbReference>
<keyword evidence="5" id="KW-0862">Zinc</keyword>